<dbReference type="InterPro" id="IPR006200">
    <property type="entry name" value="LexA"/>
</dbReference>
<dbReference type="PANTHER" id="PTHR33516:SF2">
    <property type="entry name" value="LEXA REPRESSOR-RELATED"/>
    <property type="match status" value="1"/>
</dbReference>
<evidence type="ECO:0000256" key="8">
    <source>
        <dbReference type="ARBA" id="ARBA00023125"/>
    </source>
</evidence>
<dbReference type="Pfam" id="PF00717">
    <property type="entry name" value="Peptidase_S24"/>
    <property type="match status" value="1"/>
</dbReference>
<dbReference type="Gene3D" id="2.10.109.10">
    <property type="entry name" value="Umud Fragment, subunit A"/>
    <property type="match status" value="1"/>
</dbReference>
<keyword evidence="3 12" id="KW-0235">DNA replication</keyword>
<keyword evidence="8 12" id="KW-0238">DNA-binding</keyword>
<dbReference type="PRINTS" id="PR00726">
    <property type="entry name" value="LEXASERPTASE"/>
</dbReference>
<feature type="domain" description="LexA repressor DNA-binding" evidence="15">
    <location>
        <begin position="44"/>
        <end position="107"/>
    </location>
</feature>
<evidence type="ECO:0000256" key="6">
    <source>
        <dbReference type="ARBA" id="ARBA00022813"/>
    </source>
</evidence>
<evidence type="ECO:0000256" key="4">
    <source>
        <dbReference type="ARBA" id="ARBA00022763"/>
    </source>
</evidence>
<dbReference type="InterPro" id="IPR015927">
    <property type="entry name" value="Peptidase_S24_S26A/B/C"/>
</dbReference>
<keyword evidence="5 12" id="KW-0378">Hydrolase</keyword>
<evidence type="ECO:0000256" key="5">
    <source>
        <dbReference type="ARBA" id="ARBA00022801"/>
    </source>
</evidence>
<dbReference type="GO" id="GO:0006508">
    <property type="term" value="P:proteolysis"/>
    <property type="evidence" value="ECO:0007669"/>
    <property type="project" value="InterPro"/>
</dbReference>
<dbReference type="OrthoDB" id="9802364at2"/>
<comment type="catalytic activity">
    <reaction evidence="12">
        <text>Hydrolysis of Ala-|-Gly bond in repressor LexA.</text>
        <dbReference type="EC" id="3.4.21.88"/>
    </reaction>
</comment>
<evidence type="ECO:0000256" key="1">
    <source>
        <dbReference type="ARBA" id="ARBA00007484"/>
    </source>
</evidence>
<comment type="similarity">
    <text evidence="1 12 13">Belongs to the peptidase S24 family.</text>
</comment>
<evidence type="ECO:0000256" key="10">
    <source>
        <dbReference type="ARBA" id="ARBA00023204"/>
    </source>
</evidence>
<dbReference type="GO" id="GO:0009432">
    <property type="term" value="P:SOS response"/>
    <property type="evidence" value="ECO:0007669"/>
    <property type="project" value="UniProtKB-UniRule"/>
</dbReference>
<keyword evidence="4 12" id="KW-0227">DNA damage</keyword>
<evidence type="ECO:0000259" key="15">
    <source>
        <dbReference type="Pfam" id="PF01726"/>
    </source>
</evidence>
<dbReference type="HAMAP" id="MF_00015">
    <property type="entry name" value="LexA"/>
    <property type="match status" value="1"/>
</dbReference>
<keyword evidence="11 12" id="KW-0742">SOS response</keyword>
<evidence type="ECO:0000256" key="13">
    <source>
        <dbReference type="RuleBase" id="RU003991"/>
    </source>
</evidence>
<comment type="function">
    <text evidence="12">Represses a number of genes involved in the response to DNA damage (SOS response), including recA and lexA. In the presence of single-stranded DNA, RecA interacts with LexA causing an autocatalytic cleavage which disrupts the DNA-binding part of LexA, leading to derepression of the SOS regulon and eventually DNA repair.</text>
</comment>
<protein>
    <recommendedName>
        <fullName evidence="12">LexA repressor</fullName>
        <ecNumber evidence="12">3.4.21.88</ecNumber>
    </recommendedName>
</protein>
<evidence type="ECO:0000313" key="17">
    <source>
        <dbReference type="Proteomes" id="UP000235703"/>
    </source>
</evidence>
<keyword evidence="2 12" id="KW-0678">Repressor</keyword>
<dbReference type="InterPro" id="IPR036286">
    <property type="entry name" value="LexA/Signal_pep-like_sf"/>
</dbReference>
<dbReference type="GO" id="GO:0004252">
    <property type="term" value="F:serine-type endopeptidase activity"/>
    <property type="evidence" value="ECO:0007669"/>
    <property type="project" value="UniProtKB-UniRule"/>
</dbReference>
<evidence type="ECO:0000256" key="2">
    <source>
        <dbReference type="ARBA" id="ARBA00022491"/>
    </source>
</evidence>
<comment type="caution">
    <text evidence="16">The sequence shown here is derived from an EMBL/GenBank/DDBJ whole genome shotgun (WGS) entry which is preliminary data.</text>
</comment>
<dbReference type="EMBL" id="PNFZ01000006">
    <property type="protein sequence ID" value="PMB97554.1"/>
    <property type="molecule type" value="Genomic_DNA"/>
</dbReference>
<dbReference type="AlphaFoldDB" id="A0A2N6PFU2"/>
<keyword evidence="9 12" id="KW-0804">Transcription</keyword>
<organism evidence="16 17">
    <name type="scientific">Brevibacterium luteolum</name>
    <dbReference type="NCBI Taxonomy" id="199591"/>
    <lineage>
        <taxon>Bacteria</taxon>
        <taxon>Bacillati</taxon>
        <taxon>Actinomycetota</taxon>
        <taxon>Actinomycetes</taxon>
        <taxon>Micrococcales</taxon>
        <taxon>Brevibacteriaceae</taxon>
        <taxon>Brevibacterium</taxon>
    </lineage>
</organism>
<accession>A0A2N6PFU2</accession>
<dbReference type="InterPro" id="IPR036388">
    <property type="entry name" value="WH-like_DNA-bd_sf"/>
</dbReference>
<sequence length="253" mass="27801">MAEQKKRGRGRPRNEDIISEIEEFRARRGIDAEDSLNMVGADDRRLTPRQKIVLQTIEQAVIDNGYPPSMREIGKAAGLASLSSVAHQLAQLERLGYLRRDPRRPRAIEIVNPGDEAAKAVEEAFIESSNLAQVPVLGRIAAGGPVLAEESVEDVFSLPRQVVGSGELFLLNVVGDSMIEAAICDGDWVVVRKQPTAENGEIVAALLDDEATVKRLQRRDGVQWLLPENKDYDPIDGTYATIMGIVVAVIRRV</sequence>
<dbReference type="GO" id="GO:0003677">
    <property type="term" value="F:DNA binding"/>
    <property type="evidence" value="ECO:0007669"/>
    <property type="project" value="UniProtKB-UniRule"/>
</dbReference>
<dbReference type="InterPro" id="IPR039418">
    <property type="entry name" value="LexA-like"/>
</dbReference>
<dbReference type="PANTHER" id="PTHR33516">
    <property type="entry name" value="LEXA REPRESSOR"/>
    <property type="match status" value="1"/>
</dbReference>
<keyword evidence="10 12" id="KW-0234">DNA repair</keyword>
<dbReference type="SUPFAM" id="SSF46785">
    <property type="entry name" value="Winged helix' DNA-binding domain"/>
    <property type="match status" value="1"/>
</dbReference>
<evidence type="ECO:0000313" key="16">
    <source>
        <dbReference type="EMBL" id="PMB97554.1"/>
    </source>
</evidence>
<feature type="active site" description="For autocatalytic cleavage activity" evidence="12">
    <location>
        <position position="214"/>
    </location>
</feature>
<dbReference type="InterPro" id="IPR050077">
    <property type="entry name" value="LexA_repressor"/>
</dbReference>
<evidence type="ECO:0000256" key="7">
    <source>
        <dbReference type="ARBA" id="ARBA00023015"/>
    </source>
</evidence>
<keyword evidence="17" id="KW-1185">Reference proteome</keyword>
<dbReference type="GO" id="GO:0045892">
    <property type="term" value="P:negative regulation of DNA-templated transcription"/>
    <property type="evidence" value="ECO:0007669"/>
    <property type="project" value="UniProtKB-UniRule"/>
</dbReference>
<dbReference type="InterPro" id="IPR006197">
    <property type="entry name" value="Peptidase_S24_LexA"/>
</dbReference>
<keyword evidence="7 12" id="KW-0805">Transcription regulation</keyword>
<dbReference type="FunFam" id="2.10.109.10:FF:000001">
    <property type="entry name" value="LexA repressor"/>
    <property type="match status" value="1"/>
</dbReference>
<dbReference type="Gene3D" id="1.10.10.10">
    <property type="entry name" value="Winged helix-like DNA-binding domain superfamily/Winged helix DNA-binding domain"/>
    <property type="match status" value="1"/>
</dbReference>
<dbReference type="GO" id="GO:0006281">
    <property type="term" value="P:DNA repair"/>
    <property type="evidence" value="ECO:0007669"/>
    <property type="project" value="UniProtKB-UniRule"/>
</dbReference>
<evidence type="ECO:0000256" key="11">
    <source>
        <dbReference type="ARBA" id="ARBA00023236"/>
    </source>
</evidence>
<dbReference type="InterPro" id="IPR006199">
    <property type="entry name" value="LexA_DNA-bd_dom"/>
</dbReference>
<evidence type="ECO:0000256" key="9">
    <source>
        <dbReference type="ARBA" id="ARBA00023163"/>
    </source>
</evidence>
<dbReference type="GO" id="GO:0006260">
    <property type="term" value="P:DNA replication"/>
    <property type="evidence" value="ECO:0007669"/>
    <property type="project" value="UniProtKB-UniRule"/>
</dbReference>
<dbReference type="InterPro" id="IPR036390">
    <property type="entry name" value="WH_DNA-bd_sf"/>
</dbReference>
<dbReference type="SUPFAM" id="SSF51306">
    <property type="entry name" value="LexA/Signal peptidase"/>
    <property type="match status" value="1"/>
</dbReference>
<feature type="active site" description="For autocatalytic cleavage activity" evidence="12">
    <location>
        <position position="177"/>
    </location>
</feature>
<evidence type="ECO:0000256" key="3">
    <source>
        <dbReference type="ARBA" id="ARBA00022705"/>
    </source>
</evidence>
<dbReference type="CDD" id="cd06529">
    <property type="entry name" value="S24_LexA-like"/>
    <property type="match status" value="1"/>
</dbReference>
<feature type="site" description="Cleavage; by autolysis" evidence="12">
    <location>
        <begin position="142"/>
        <end position="143"/>
    </location>
</feature>
<dbReference type="NCBIfam" id="TIGR00498">
    <property type="entry name" value="lexA"/>
    <property type="match status" value="1"/>
</dbReference>
<dbReference type="EC" id="3.4.21.88" evidence="12"/>
<reference evidence="16 17" key="1">
    <citation type="submission" date="2017-09" db="EMBL/GenBank/DDBJ databases">
        <title>Bacterial strain isolated from the female urinary microbiota.</title>
        <authorList>
            <person name="Thomas-White K."/>
            <person name="Kumar N."/>
            <person name="Forster S."/>
            <person name="Putonti C."/>
            <person name="Lawley T."/>
            <person name="Wolfe A.J."/>
        </authorList>
    </citation>
    <scope>NUCLEOTIDE SEQUENCE [LARGE SCALE GENOMIC DNA]</scope>
    <source>
        <strain evidence="16 17">UMB0680</strain>
    </source>
</reference>
<dbReference type="Proteomes" id="UP000235703">
    <property type="component" value="Unassembled WGS sequence"/>
</dbReference>
<evidence type="ECO:0000256" key="12">
    <source>
        <dbReference type="HAMAP-Rule" id="MF_00015"/>
    </source>
</evidence>
<evidence type="ECO:0000259" key="14">
    <source>
        <dbReference type="Pfam" id="PF00717"/>
    </source>
</evidence>
<proteinExistence type="inferred from homology"/>
<gene>
    <name evidence="12" type="primary">lexA</name>
    <name evidence="16" type="ORF">CJ198_10930</name>
</gene>
<feature type="DNA-binding region" description="H-T-H motif" evidence="12">
    <location>
        <begin position="70"/>
        <end position="90"/>
    </location>
</feature>
<keyword evidence="6 12" id="KW-0068">Autocatalytic cleavage</keyword>
<dbReference type="Pfam" id="PF01726">
    <property type="entry name" value="LexA_DNA_bind"/>
    <property type="match status" value="1"/>
</dbReference>
<name>A0A2N6PFU2_9MICO</name>
<feature type="domain" description="Peptidase S24/S26A/S26B/S26C" evidence="14">
    <location>
        <begin position="135"/>
        <end position="247"/>
    </location>
</feature>
<comment type="subunit">
    <text evidence="12">Homodimer.</text>
</comment>